<dbReference type="STRING" id="1890683.A0A427YUJ5"/>
<dbReference type="Gene3D" id="3.30.70.100">
    <property type="match status" value="1"/>
</dbReference>
<dbReference type="Proteomes" id="UP000279259">
    <property type="component" value="Unassembled WGS sequence"/>
</dbReference>
<comment type="similarity">
    <text evidence="1 6">Belongs to the V-ATPase C subunit family.</text>
</comment>
<sequence>MPSDLSYWIISAPLKDGDPSLMLEDVRQRLPGVVVGGWEIPELKAGTLSSLLTLSDTLPKTDSTFTTTVSKTLDTIRTLLNDPSQLSQHARVNDRPAEEFVIPSAAGGAGYWRWDRGRWGEGRKVGEVLEDLAREMSSIDAQQKQRTGDYNLIKGQLTNLQRKRVGNLSQRSLVDVVKKGDLVEDSEFMETLLVAVPKNLQKDWANKYERLTGMVVPRSTQKLAEDDEFVLQTVTVFKKVRDEFVHKARENKFIVRDFKWDDSALEKQQKDIAELASQEKELWAELLKLSRINFSEAYQILAHLKTIRLFVESVLRYGLPADYAGIVVRPDPKTAEKTLRTLSGKFNYLASASRGPATRRGKTGGATAGGDEVGGEWAGVMEAEYFDFVLFELPKVLV</sequence>
<evidence type="ECO:0000256" key="2">
    <source>
        <dbReference type="ARBA" id="ARBA00022448"/>
    </source>
</evidence>
<dbReference type="OrthoDB" id="6605928at2759"/>
<dbReference type="InterPro" id="IPR004907">
    <property type="entry name" value="ATPase_V1-cplx_csu"/>
</dbReference>
<dbReference type="FunFam" id="3.30.70.100:FF:000002">
    <property type="entry name" value="V-type proton ATPase subunit C"/>
    <property type="match status" value="1"/>
</dbReference>
<dbReference type="GO" id="GO:0000221">
    <property type="term" value="C:vacuolar proton-transporting V-type ATPase, V1 domain"/>
    <property type="evidence" value="ECO:0007669"/>
    <property type="project" value="TreeGrafter"/>
</dbReference>
<comment type="subunit">
    <text evidence="6">V-ATPase is a heteromultimeric enzyme composed of a peripheral catalytic V1 complex (components A to H) attached to an integral membrane V0 proton pore complex.</text>
</comment>
<dbReference type="PANTHER" id="PTHR10137:SF0">
    <property type="entry name" value="V-TYPE PROTON ATPASE SUBUNIT C"/>
    <property type="match status" value="1"/>
</dbReference>
<keyword evidence="2 6" id="KW-0813">Transport</keyword>
<dbReference type="InterPro" id="IPR036132">
    <property type="entry name" value="Vac_ATP_synth_c_sf"/>
</dbReference>
<evidence type="ECO:0000313" key="8">
    <source>
        <dbReference type="Proteomes" id="UP000279259"/>
    </source>
</evidence>
<accession>A0A427YUJ5</accession>
<name>A0A427YUJ5_9TREE</name>
<dbReference type="CDD" id="cd14785">
    <property type="entry name" value="V-ATPase_C"/>
    <property type="match status" value="1"/>
</dbReference>
<dbReference type="GO" id="GO:0046961">
    <property type="term" value="F:proton-transporting ATPase activity, rotational mechanism"/>
    <property type="evidence" value="ECO:0007669"/>
    <property type="project" value="InterPro"/>
</dbReference>
<comment type="function">
    <text evidence="5">Subunit of the V1 complex of vacuolar(H+)-ATPase (V-ATPase), a multisubunit enzyme composed of a peripheral complex (V1) that hydrolyzes ATP and a membrane integral complex (V0) that translocates protons. V-ATPase is responsible for acidifying and maintaining the pH of intracellular compartments. Subunit C is necessary for the assembly of the catalytic sector of the enzyme and is likely to have a specific function in its catalytic activity. Reversibly leaves the enzyme after glucose depletion, causing the catalytic subcomplex V1 to detach from the V0 section.</text>
</comment>
<gene>
    <name evidence="7" type="primary">VMA5</name>
    <name evidence="7" type="ORF">EHS25_004524</name>
</gene>
<dbReference type="PANTHER" id="PTHR10137">
    <property type="entry name" value="V-TYPE PROTON ATPASE SUBUNIT C"/>
    <property type="match status" value="1"/>
</dbReference>
<protein>
    <recommendedName>
        <fullName evidence="6">V-type proton ATPase subunit C</fullName>
    </recommendedName>
</protein>
<evidence type="ECO:0000256" key="4">
    <source>
        <dbReference type="ARBA" id="ARBA00023065"/>
    </source>
</evidence>
<comment type="function">
    <text evidence="6">Subunit of the V1 complex of vacuolar(H+)-ATPase (V-ATPase), a multisubunit enzyme composed of a peripheral complex (V1) that hydrolyzes ATP and a membrane integral complex (V0) that translocates protons. V-ATPase is responsible for acidifying and maintaining the pH of intracellular compartments and in some cell types, is targeted to the plasma membrane, where it is responsible for acidifying the extracellular environment. Subunit C is necessary for the assembly of the catalytic sector of the enzyme and is likely to have a specific function in its catalytic activity.</text>
</comment>
<dbReference type="Pfam" id="PF03223">
    <property type="entry name" value="V-ATPase_C"/>
    <property type="match status" value="1"/>
</dbReference>
<dbReference type="EMBL" id="RSCD01000002">
    <property type="protein sequence ID" value="RSH94719.1"/>
    <property type="molecule type" value="Genomic_DNA"/>
</dbReference>
<comment type="caution">
    <text evidence="7">The sequence shown here is derived from an EMBL/GenBank/DDBJ whole genome shotgun (WGS) entry which is preliminary data.</text>
</comment>
<dbReference type="AlphaFoldDB" id="A0A427YUJ5"/>
<organism evidence="7 8">
    <name type="scientific">Saitozyma podzolica</name>
    <dbReference type="NCBI Taxonomy" id="1890683"/>
    <lineage>
        <taxon>Eukaryota</taxon>
        <taxon>Fungi</taxon>
        <taxon>Dikarya</taxon>
        <taxon>Basidiomycota</taxon>
        <taxon>Agaricomycotina</taxon>
        <taxon>Tremellomycetes</taxon>
        <taxon>Tremellales</taxon>
        <taxon>Trimorphomycetaceae</taxon>
        <taxon>Saitozyma</taxon>
    </lineage>
</organism>
<dbReference type="Gene3D" id="3.30.70.1180">
    <property type="entry name" value="Vacuolar atp synthase subunit c, domain 1"/>
    <property type="match status" value="1"/>
</dbReference>
<reference evidence="7 8" key="1">
    <citation type="submission" date="2018-11" db="EMBL/GenBank/DDBJ databases">
        <title>Genome sequence of Saitozyma podzolica DSM 27192.</title>
        <authorList>
            <person name="Aliyu H."/>
            <person name="Gorte O."/>
            <person name="Ochsenreither K."/>
        </authorList>
    </citation>
    <scope>NUCLEOTIDE SEQUENCE [LARGE SCALE GENOMIC DNA]</scope>
    <source>
        <strain evidence="7 8">DSM 27192</strain>
    </source>
</reference>
<keyword evidence="8" id="KW-1185">Reference proteome</keyword>
<keyword evidence="3 6" id="KW-0375">Hydrogen ion transport</keyword>
<dbReference type="Gene3D" id="1.20.1460.10">
    <property type="entry name" value="subunit c (vma5p) of the yeast v-atpase, domain 2"/>
    <property type="match status" value="1"/>
</dbReference>
<evidence type="ECO:0000256" key="3">
    <source>
        <dbReference type="ARBA" id="ARBA00022781"/>
    </source>
</evidence>
<keyword evidence="4 6" id="KW-0406">Ion transport</keyword>
<evidence type="ECO:0000256" key="5">
    <source>
        <dbReference type="ARBA" id="ARBA00053565"/>
    </source>
</evidence>
<evidence type="ECO:0000313" key="7">
    <source>
        <dbReference type="EMBL" id="RSH94719.1"/>
    </source>
</evidence>
<evidence type="ECO:0000256" key="6">
    <source>
        <dbReference type="RuleBase" id="RU364010"/>
    </source>
</evidence>
<dbReference type="SUPFAM" id="SSF118203">
    <property type="entry name" value="Vacuolar ATP synthase subunit C"/>
    <property type="match status" value="1"/>
</dbReference>
<proteinExistence type="inferred from homology"/>
<evidence type="ECO:0000256" key="1">
    <source>
        <dbReference type="ARBA" id="ARBA00006138"/>
    </source>
</evidence>